<keyword evidence="7" id="KW-0067">ATP-binding</keyword>
<evidence type="ECO:0000313" key="12">
    <source>
        <dbReference type="EMBL" id="TDG69495.1"/>
    </source>
</evidence>
<evidence type="ECO:0000259" key="11">
    <source>
        <dbReference type="PROSITE" id="PS50989"/>
    </source>
</evidence>
<dbReference type="GO" id="GO:0009317">
    <property type="term" value="C:acetyl-CoA carboxylase complex"/>
    <property type="evidence" value="ECO:0007669"/>
    <property type="project" value="InterPro"/>
</dbReference>
<dbReference type="UniPathway" id="UPA00655">
    <property type="reaction ID" value="UER00711"/>
</dbReference>
<evidence type="ECO:0000256" key="7">
    <source>
        <dbReference type="ARBA" id="ARBA00022840"/>
    </source>
</evidence>
<keyword evidence="13" id="KW-1185">Reference proteome</keyword>
<dbReference type="EMBL" id="PUFI01000005">
    <property type="protein sequence ID" value="TDG69495.1"/>
    <property type="molecule type" value="Genomic_DNA"/>
</dbReference>
<evidence type="ECO:0000256" key="5">
    <source>
        <dbReference type="ARBA" id="ARBA00022741"/>
    </source>
</evidence>
<keyword evidence="5" id="KW-0547">Nucleotide-binding</keyword>
<keyword evidence="8" id="KW-0443">Lipid metabolism</keyword>
<dbReference type="GO" id="GO:0005524">
    <property type="term" value="F:ATP binding"/>
    <property type="evidence" value="ECO:0007669"/>
    <property type="project" value="UniProtKB-KW"/>
</dbReference>
<comment type="catalytic activity">
    <reaction evidence="10">
        <text>N(6)-carboxybiotinyl-L-lysyl-[protein] + acetyl-CoA = N(6)-biotinyl-L-lysyl-[protein] + malonyl-CoA</text>
        <dbReference type="Rhea" id="RHEA:54728"/>
        <dbReference type="Rhea" id="RHEA-COMP:10505"/>
        <dbReference type="Rhea" id="RHEA-COMP:10506"/>
        <dbReference type="ChEBI" id="CHEBI:57288"/>
        <dbReference type="ChEBI" id="CHEBI:57384"/>
        <dbReference type="ChEBI" id="CHEBI:83144"/>
        <dbReference type="ChEBI" id="CHEBI:83145"/>
        <dbReference type="EC" id="2.1.3.15"/>
    </reaction>
</comment>
<dbReference type="PROSITE" id="PS50989">
    <property type="entry name" value="COA_CT_CTER"/>
    <property type="match status" value="1"/>
</dbReference>
<evidence type="ECO:0000256" key="2">
    <source>
        <dbReference type="ARBA" id="ARBA00011883"/>
    </source>
</evidence>
<protein>
    <recommendedName>
        <fullName evidence="2">acetyl-CoA carboxytransferase</fullName>
        <ecNumber evidence="2">2.1.3.15</ecNumber>
    </recommendedName>
</protein>
<evidence type="ECO:0000256" key="1">
    <source>
        <dbReference type="ARBA" id="ARBA00004956"/>
    </source>
</evidence>
<dbReference type="PRINTS" id="PR01069">
    <property type="entry name" value="ACCCTRFRASEA"/>
</dbReference>
<dbReference type="SUPFAM" id="SSF52096">
    <property type="entry name" value="ClpP/crotonase"/>
    <property type="match status" value="1"/>
</dbReference>
<proteinExistence type="predicted"/>
<name>A0A4V3A2M3_9LACO</name>
<dbReference type="AlphaFoldDB" id="A0A4V3A2M3"/>
<keyword evidence="6" id="KW-0276">Fatty acid metabolism</keyword>
<evidence type="ECO:0000256" key="8">
    <source>
        <dbReference type="ARBA" id="ARBA00023098"/>
    </source>
</evidence>
<keyword evidence="4" id="KW-0808">Transferase</keyword>
<reference evidence="12 13" key="1">
    <citation type="journal article" date="2019" name="Appl. Microbiol. Biotechnol.">
        <title>Uncovering carbohydrate metabolism through a genotype-phenotype association study of 56 lactic acid bacteria genomes.</title>
        <authorList>
            <person name="Buron-Moles G."/>
            <person name="Chailyan A."/>
            <person name="Dolejs I."/>
            <person name="Forster J."/>
            <person name="Miks M.H."/>
        </authorList>
    </citation>
    <scope>NUCLEOTIDE SEQUENCE [LARGE SCALE GENOMIC DNA]</scope>
    <source>
        <strain evidence="12 13">ATCC 700006</strain>
    </source>
</reference>
<keyword evidence="3" id="KW-0444">Lipid biosynthesis</keyword>
<feature type="domain" description="CoA carboxyltransferase C-terminal" evidence="11">
    <location>
        <begin position="6"/>
        <end position="236"/>
    </location>
</feature>
<gene>
    <name evidence="12" type="ORF">C5L23_000957</name>
</gene>
<dbReference type="GO" id="GO:2001295">
    <property type="term" value="P:malonyl-CoA biosynthetic process"/>
    <property type="evidence" value="ECO:0007669"/>
    <property type="project" value="UniProtKB-UniPathway"/>
</dbReference>
<dbReference type="GO" id="GO:0016743">
    <property type="term" value="F:carboxyl- or carbamoyltransferase activity"/>
    <property type="evidence" value="ECO:0007669"/>
    <property type="project" value="InterPro"/>
</dbReference>
<dbReference type="InterPro" id="IPR029045">
    <property type="entry name" value="ClpP/crotonase-like_dom_sf"/>
</dbReference>
<dbReference type="PANTHER" id="PTHR42853:SF3">
    <property type="entry name" value="ACETYL-COENZYME A CARBOXYLASE CARBOXYL TRANSFERASE SUBUNIT ALPHA, CHLOROPLASTIC"/>
    <property type="match status" value="1"/>
</dbReference>
<evidence type="ECO:0000313" key="13">
    <source>
        <dbReference type="Proteomes" id="UP000295681"/>
    </source>
</evidence>
<comment type="pathway">
    <text evidence="1">Lipid metabolism; malonyl-CoA biosynthesis; malonyl-CoA from acetyl-CoA: step 1/1.</text>
</comment>
<dbReference type="InterPro" id="IPR001095">
    <property type="entry name" value="Acetyl_CoA_COase_a_su"/>
</dbReference>
<dbReference type="EC" id="2.1.3.15" evidence="2"/>
<evidence type="ECO:0000256" key="3">
    <source>
        <dbReference type="ARBA" id="ARBA00022516"/>
    </source>
</evidence>
<dbReference type="RefSeq" id="WP_010007279.1">
    <property type="nucleotide sequence ID" value="NZ_JAGYGP010000001.1"/>
</dbReference>
<keyword evidence="9" id="KW-0275">Fatty acid biosynthesis</keyword>
<dbReference type="Pfam" id="PF03255">
    <property type="entry name" value="ACCA"/>
    <property type="match status" value="1"/>
</dbReference>
<dbReference type="NCBIfam" id="NF041504">
    <property type="entry name" value="AccA_sub"/>
    <property type="match status" value="1"/>
</dbReference>
<accession>A0A4V3A2M3</accession>
<evidence type="ECO:0000256" key="4">
    <source>
        <dbReference type="ARBA" id="ARBA00022679"/>
    </source>
</evidence>
<evidence type="ECO:0000256" key="9">
    <source>
        <dbReference type="ARBA" id="ARBA00023160"/>
    </source>
</evidence>
<sequence>MALFKRELSPARIVKKSREDRFAAREIIDGVFTDFIELHGDRLSGDDNSIIGGIARLNGQPVTVIVIDRGTDIQDKISKRNGSPEPYGYRKAQRLMAQANKFNRPIITFINTPGAFPGKTAEAQGQGEAIAQSILKSMKLTVPMIAIIYGEAGSGGALALATSDQVWMFQNATYSILSPEGFASILWKDSKRADEAADVMGLTPKDLMEKQIIEYIIPEGRNHPRVFNLIRKRLDDEITSLQTLAPNELLAKRRARFRAF</sequence>
<evidence type="ECO:0000256" key="10">
    <source>
        <dbReference type="ARBA" id="ARBA00049152"/>
    </source>
</evidence>
<evidence type="ECO:0000256" key="6">
    <source>
        <dbReference type="ARBA" id="ARBA00022832"/>
    </source>
</evidence>
<dbReference type="InterPro" id="IPR011763">
    <property type="entry name" value="COA_CT_C"/>
</dbReference>
<comment type="caution">
    <text evidence="12">The sequence shown here is derived from an EMBL/GenBank/DDBJ whole genome shotgun (WGS) entry which is preliminary data.</text>
</comment>
<dbReference type="Proteomes" id="UP000295681">
    <property type="component" value="Unassembled WGS sequence"/>
</dbReference>
<dbReference type="STRING" id="907931.GCA_000165675_01439"/>
<organism evidence="12 13">
    <name type="scientific">Leuconostoc fallax</name>
    <dbReference type="NCBI Taxonomy" id="1251"/>
    <lineage>
        <taxon>Bacteria</taxon>
        <taxon>Bacillati</taxon>
        <taxon>Bacillota</taxon>
        <taxon>Bacilli</taxon>
        <taxon>Lactobacillales</taxon>
        <taxon>Lactobacillaceae</taxon>
        <taxon>Leuconostoc</taxon>
    </lineage>
</organism>
<dbReference type="GO" id="GO:0006633">
    <property type="term" value="P:fatty acid biosynthetic process"/>
    <property type="evidence" value="ECO:0007669"/>
    <property type="project" value="UniProtKB-KW"/>
</dbReference>
<dbReference type="GO" id="GO:0003989">
    <property type="term" value="F:acetyl-CoA carboxylase activity"/>
    <property type="evidence" value="ECO:0007669"/>
    <property type="project" value="InterPro"/>
</dbReference>
<dbReference type="PANTHER" id="PTHR42853">
    <property type="entry name" value="ACETYL-COENZYME A CARBOXYLASE CARBOXYL TRANSFERASE SUBUNIT ALPHA"/>
    <property type="match status" value="1"/>
</dbReference>
<dbReference type="Gene3D" id="3.90.226.10">
    <property type="entry name" value="2-enoyl-CoA Hydratase, Chain A, domain 1"/>
    <property type="match status" value="1"/>
</dbReference>